<protein>
    <submittedName>
        <fullName evidence="3">18808_t:CDS:1</fullName>
    </submittedName>
</protein>
<gene>
    <name evidence="3" type="ORF">RFULGI_LOCUS15239</name>
</gene>
<evidence type="ECO:0000313" key="4">
    <source>
        <dbReference type="Proteomes" id="UP000789396"/>
    </source>
</evidence>
<proteinExistence type="predicted"/>
<dbReference type="Proteomes" id="UP000789396">
    <property type="component" value="Unassembled WGS sequence"/>
</dbReference>
<evidence type="ECO:0000313" key="3">
    <source>
        <dbReference type="EMBL" id="CAG8773494.1"/>
    </source>
</evidence>
<evidence type="ECO:0000256" key="1">
    <source>
        <dbReference type="SAM" id="MobiDB-lite"/>
    </source>
</evidence>
<dbReference type="Gene3D" id="3.40.50.300">
    <property type="entry name" value="P-loop containing nucleotide triphosphate hydrolases"/>
    <property type="match status" value="1"/>
</dbReference>
<dbReference type="GO" id="GO:0031380">
    <property type="term" value="C:nuclear RNA-directed RNA polymerase complex"/>
    <property type="evidence" value="ECO:0007669"/>
    <property type="project" value="TreeGrafter"/>
</dbReference>
<dbReference type="SUPFAM" id="SSF52540">
    <property type="entry name" value="P-loop containing nucleoside triphosphate hydrolases"/>
    <property type="match status" value="1"/>
</dbReference>
<dbReference type="InterPro" id="IPR047187">
    <property type="entry name" value="SF1_C_Upf1"/>
</dbReference>
<evidence type="ECO:0000259" key="2">
    <source>
        <dbReference type="Pfam" id="PF13087"/>
    </source>
</evidence>
<dbReference type="PANTHER" id="PTHR10887:SF445">
    <property type="entry name" value="NFX1-TYPE ZINC FINGER-CONTAINING PROTEIN 1"/>
    <property type="match status" value="1"/>
</dbReference>
<comment type="caution">
    <text evidence="3">The sequence shown here is derived from an EMBL/GenBank/DDBJ whole genome shotgun (WGS) entry which is preliminary data.</text>
</comment>
<dbReference type="Pfam" id="PF13087">
    <property type="entry name" value="AAA_12"/>
    <property type="match status" value="1"/>
</dbReference>
<reference evidence="3" key="1">
    <citation type="submission" date="2021-06" db="EMBL/GenBank/DDBJ databases">
        <authorList>
            <person name="Kallberg Y."/>
            <person name="Tangrot J."/>
            <person name="Rosling A."/>
        </authorList>
    </citation>
    <scope>NUCLEOTIDE SEQUENCE</scope>
    <source>
        <strain evidence="3">IN212</strain>
    </source>
</reference>
<dbReference type="InterPro" id="IPR041679">
    <property type="entry name" value="DNA2/NAM7-like_C"/>
</dbReference>
<keyword evidence="4" id="KW-1185">Reference proteome</keyword>
<accession>A0A9N9JCQ4</accession>
<sequence length="395" mass="46291">MWADNLRNKKAEEQQKKVDDNKYEILSNYDDDEEQSNEDDEDSNEYANEYDDYIQNWLLSWTRPSGNRPVEDLKNDPNVWQMSNAERVTLYEHWKEDIKSESFDELDKIQKMYEAKKKEVEEIYDEGRRQILRNCDVIGMTTNGAAKFQTLIRSIEKSQLHTQRRMRKEVSDLIRFTLYEKLIDDEKIVNYPDVRGAQKNVYFMDHRYAEDSGENDFAINSHSNAFEVEMVVELVKYFVRNGYNKPNQIAVLTPYLGQLIKIRDALQKSFVVIIDERDDQLITNMEESMDAENEKNENTDSGQTTFTTASEKKLSQQVVLRTVDNFQGEEADIVIVSLVRNAGNVNRGNIGFLKSTNRSNVLLSRAKHGMYLLGNSELMEKHSEFWRKVLLILHE</sequence>
<feature type="non-terminal residue" evidence="3">
    <location>
        <position position="395"/>
    </location>
</feature>
<dbReference type="InterPro" id="IPR027417">
    <property type="entry name" value="P-loop_NTPase"/>
</dbReference>
<feature type="compositionally biased region" description="Basic and acidic residues" evidence="1">
    <location>
        <begin position="1"/>
        <end position="23"/>
    </location>
</feature>
<dbReference type="PANTHER" id="PTHR10887">
    <property type="entry name" value="DNA2/NAM7 HELICASE FAMILY"/>
    <property type="match status" value="1"/>
</dbReference>
<feature type="region of interest" description="Disordered" evidence="1">
    <location>
        <begin position="1"/>
        <end position="44"/>
    </location>
</feature>
<feature type="domain" description="DNA2/NAM7 helicase-like C-terminal" evidence="2">
    <location>
        <begin position="148"/>
        <end position="376"/>
    </location>
</feature>
<feature type="compositionally biased region" description="Acidic residues" evidence="1">
    <location>
        <begin position="29"/>
        <end position="44"/>
    </location>
</feature>
<dbReference type="GO" id="GO:0031048">
    <property type="term" value="P:regulatory ncRNA-mediated heterochromatin formation"/>
    <property type="evidence" value="ECO:0007669"/>
    <property type="project" value="TreeGrafter"/>
</dbReference>
<name>A0A9N9JCQ4_9GLOM</name>
<dbReference type="OrthoDB" id="2423195at2759"/>
<dbReference type="AlphaFoldDB" id="A0A9N9JCQ4"/>
<organism evidence="3 4">
    <name type="scientific">Racocetra fulgida</name>
    <dbReference type="NCBI Taxonomy" id="60492"/>
    <lineage>
        <taxon>Eukaryota</taxon>
        <taxon>Fungi</taxon>
        <taxon>Fungi incertae sedis</taxon>
        <taxon>Mucoromycota</taxon>
        <taxon>Glomeromycotina</taxon>
        <taxon>Glomeromycetes</taxon>
        <taxon>Diversisporales</taxon>
        <taxon>Gigasporaceae</taxon>
        <taxon>Racocetra</taxon>
    </lineage>
</organism>
<dbReference type="InterPro" id="IPR045055">
    <property type="entry name" value="DNA2/NAM7-like"/>
</dbReference>
<dbReference type="EMBL" id="CAJVPZ010048063">
    <property type="protein sequence ID" value="CAG8773494.1"/>
    <property type="molecule type" value="Genomic_DNA"/>
</dbReference>
<dbReference type="CDD" id="cd18808">
    <property type="entry name" value="SF1_C_Upf1"/>
    <property type="match status" value="1"/>
</dbReference>